<protein>
    <submittedName>
        <fullName evidence="2">Uncharacterized protein</fullName>
    </submittedName>
</protein>
<keyword evidence="3" id="KW-1185">Reference proteome</keyword>
<dbReference type="AlphaFoldDB" id="A0A5B7IE14"/>
<gene>
    <name evidence="2" type="ORF">E2C01_073475</name>
</gene>
<evidence type="ECO:0000313" key="2">
    <source>
        <dbReference type="EMBL" id="MPC78964.1"/>
    </source>
</evidence>
<evidence type="ECO:0000313" key="3">
    <source>
        <dbReference type="Proteomes" id="UP000324222"/>
    </source>
</evidence>
<proteinExistence type="predicted"/>
<feature type="region of interest" description="Disordered" evidence="1">
    <location>
        <begin position="1"/>
        <end position="51"/>
    </location>
</feature>
<comment type="caution">
    <text evidence="2">The sequence shown here is derived from an EMBL/GenBank/DDBJ whole genome shotgun (WGS) entry which is preliminary data.</text>
</comment>
<evidence type="ECO:0000256" key="1">
    <source>
        <dbReference type="SAM" id="MobiDB-lite"/>
    </source>
</evidence>
<sequence>MGTDILTHAPHLRGIEGAKDHTSGRHYREGSWRGQGRRGAMPSATCQGLTV</sequence>
<name>A0A5B7IE14_PORTR</name>
<dbReference type="Proteomes" id="UP000324222">
    <property type="component" value="Unassembled WGS sequence"/>
</dbReference>
<accession>A0A5B7IE14</accession>
<dbReference type="EMBL" id="VSRR010049825">
    <property type="protein sequence ID" value="MPC78964.1"/>
    <property type="molecule type" value="Genomic_DNA"/>
</dbReference>
<feature type="compositionally biased region" description="Basic and acidic residues" evidence="1">
    <location>
        <begin position="13"/>
        <end position="31"/>
    </location>
</feature>
<organism evidence="2 3">
    <name type="scientific">Portunus trituberculatus</name>
    <name type="common">Swimming crab</name>
    <name type="synonym">Neptunus trituberculatus</name>
    <dbReference type="NCBI Taxonomy" id="210409"/>
    <lineage>
        <taxon>Eukaryota</taxon>
        <taxon>Metazoa</taxon>
        <taxon>Ecdysozoa</taxon>
        <taxon>Arthropoda</taxon>
        <taxon>Crustacea</taxon>
        <taxon>Multicrustacea</taxon>
        <taxon>Malacostraca</taxon>
        <taxon>Eumalacostraca</taxon>
        <taxon>Eucarida</taxon>
        <taxon>Decapoda</taxon>
        <taxon>Pleocyemata</taxon>
        <taxon>Brachyura</taxon>
        <taxon>Eubrachyura</taxon>
        <taxon>Portunoidea</taxon>
        <taxon>Portunidae</taxon>
        <taxon>Portuninae</taxon>
        <taxon>Portunus</taxon>
    </lineage>
</organism>
<reference evidence="2 3" key="1">
    <citation type="submission" date="2019-05" db="EMBL/GenBank/DDBJ databases">
        <title>Another draft genome of Portunus trituberculatus and its Hox gene families provides insights of decapod evolution.</title>
        <authorList>
            <person name="Jeong J.-H."/>
            <person name="Song I."/>
            <person name="Kim S."/>
            <person name="Choi T."/>
            <person name="Kim D."/>
            <person name="Ryu S."/>
            <person name="Kim W."/>
        </authorList>
    </citation>
    <scope>NUCLEOTIDE SEQUENCE [LARGE SCALE GENOMIC DNA]</scope>
    <source>
        <tissue evidence="2">Muscle</tissue>
    </source>
</reference>